<dbReference type="PANTHER" id="PTHR36205">
    <property type="entry name" value="CHROMOSOME 19, WHOLE GENOME SHOTGUN SEQUENCE"/>
    <property type="match status" value="1"/>
</dbReference>
<gene>
    <name evidence="3" type="ORF">B0T18DRAFT_341189</name>
</gene>
<keyword evidence="2" id="KW-0812">Transmembrane</keyword>
<dbReference type="EMBL" id="JAUKUD010000002">
    <property type="protein sequence ID" value="KAK0751538.1"/>
    <property type="molecule type" value="Genomic_DNA"/>
</dbReference>
<evidence type="ECO:0008006" key="5">
    <source>
        <dbReference type="Google" id="ProtNLM"/>
    </source>
</evidence>
<feature type="compositionally biased region" description="Low complexity" evidence="1">
    <location>
        <begin position="55"/>
        <end position="77"/>
    </location>
</feature>
<feature type="compositionally biased region" description="Polar residues" evidence="1">
    <location>
        <begin position="186"/>
        <end position="202"/>
    </location>
</feature>
<comment type="caution">
    <text evidence="3">The sequence shown here is derived from an EMBL/GenBank/DDBJ whole genome shotgun (WGS) entry which is preliminary data.</text>
</comment>
<sequence>MGLASLNPLRLRDPRGPKLPLYKELRPAKPPSPTKERYSDDDYSSEESDDEESDASYSSSSPRGSRDSAGSSSSAAGLMLRKKQSPPPSRRPARKYLYRLPNKVVRYLCIGMMMTIIIFIFSLVRASQVENKNIAEGKLSHKKPAAPPPWESFEFLTRYYGGIKSIVPFSDNVPEYPRLQDEGPYNASSKPQQGSNAKTPEVNSAKIPRSKLFTGYPGSVLPTSADQVHECFLDKENTVRVPSLHYLEGRPHGFPDNIVGSYELFSLPEDICFDRFGRYAPYGYGYSSASGGLGLGEHGDKDGSEEILESSKVDWSNINWADAQQRCYLANARRYKPMAARGNPPHGFYIGDKFEETKLDAQPDEIKARDTTHVNPEQTKTASASEASESAAPEPEMNVARTAIVVRCWDEYLWNEETVINLRALIAELSLASAGRYDVHLLVQVRNDAKYPIWADDETYRSHIRETIPTEFQGMATLWSETQMLAVYQGVHDLFTRGPDLPIHGSYRGLQMAMQHFAYNHPEYDFYWQWEMDIRYTGHYYDLLARMENWSKAQPRKGLWERNARFYMPYVHGSWEDFKQMARVQSEHGTLNADNVWDKVPGSKGKNGHTPSLGEESVWGPKRPHDKNDWFETEFDPVPPTAYERDKYTWGVGEEADLITFSPIFDPEGTTWKLADDITGYNTTGGRAPPRRAQIITASRMSRRLLLQMHRETAHKKRHAFPEMWPATVALQHGYKAVFAPHPLFVDREWPTEYMARVLNGGRNGASGGSRASVFGDREHNMKGLTWFYNAGFSGNLYRRWLGLRVNNDGGEEFETTPDMSKDNASPGTMRGGEGRMCLPPMLLHPIKDVVLPVVQSVSDTAVPESDPAA</sequence>
<dbReference type="Proteomes" id="UP001172155">
    <property type="component" value="Unassembled WGS sequence"/>
</dbReference>
<reference evidence="3" key="1">
    <citation type="submission" date="2023-06" db="EMBL/GenBank/DDBJ databases">
        <title>Genome-scale phylogeny and comparative genomics of the fungal order Sordariales.</title>
        <authorList>
            <consortium name="Lawrence Berkeley National Laboratory"/>
            <person name="Hensen N."/>
            <person name="Bonometti L."/>
            <person name="Westerberg I."/>
            <person name="Brannstrom I.O."/>
            <person name="Guillou S."/>
            <person name="Cros-Aarteil S."/>
            <person name="Calhoun S."/>
            <person name="Haridas S."/>
            <person name="Kuo A."/>
            <person name="Mondo S."/>
            <person name="Pangilinan J."/>
            <person name="Riley R."/>
            <person name="LaButti K."/>
            <person name="Andreopoulos B."/>
            <person name="Lipzen A."/>
            <person name="Chen C."/>
            <person name="Yanf M."/>
            <person name="Daum C."/>
            <person name="Ng V."/>
            <person name="Clum A."/>
            <person name="Steindorff A."/>
            <person name="Ohm R."/>
            <person name="Martin F."/>
            <person name="Silar P."/>
            <person name="Natvig D."/>
            <person name="Lalanne C."/>
            <person name="Gautier V."/>
            <person name="Ament-velasquez S.L."/>
            <person name="Kruys A."/>
            <person name="Hutchinson M.I."/>
            <person name="Powell A.J."/>
            <person name="Barry K."/>
            <person name="Miller A.N."/>
            <person name="Grigoriev I.V."/>
            <person name="Debuchy R."/>
            <person name="Gladieux P."/>
            <person name="Thoren M.H."/>
            <person name="Johannesson H."/>
        </authorList>
    </citation>
    <scope>NUCLEOTIDE SEQUENCE</scope>
    <source>
        <strain evidence="3">SMH3187-1</strain>
    </source>
</reference>
<feature type="compositionally biased region" description="Basic and acidic residues" evidence="1">
    <location>
        <begin position="10"/>
        <end position="27"/>
    </location>
</feature>
<evidence type="ECO:0000256" key="1">
    <source>
        <dbReference type="SAM" id="MobiDB-lite"/>
    </source>
</evidence>
<accession>A0AA40F5F6</accession>
<protein>
    <recommendedName>
        <fullName evidence="5">Major facilitator superfamily transporter</fullName>
    </recommendedName>
</protein>
<feature type="transmembrane region" description="Helical" evidence="2">
    <location>
        <begin position="104"/>
        <end position="124"/>
    </location>
</feature>
<feature type="compositionally biased region" description="Acidic residues" evidence="1">
    <location>
        <begin position="41"/>
        <end position="54"/>
    </location>
</feature>
<dbReference type="AlphaFoldDB" id="A0AA40F5F6"/>
<organism evidence="3 4">
    <name type="scientific">Schizothecium vesticola</name>
    <dbReference type="NCBI Taxonomy" id="314040"/>
    <lineage>
        <taxon>Eukaryota</taxon>
        <taxon>Fungi</taxon>
        <taxon>Dikarya</taxon>
        <taxon>Ascomycota</taxon>
        <taxon>Pezizomycotina</taxon>
        <taxon>Sordariomycetes</taxon>
        <taxon>Sordariomycetidae</taxon>
        <taxon>Sordariales</taxon>
        <taxon>Schizotheciaceae</taxon>
        <taxon>Schizothecium</taxon>
    </lineage>
</organism>
<feature type="compositionally biased region" description="Low complexity" evidence="1">
    <location>
        <begin position="382"/>
        <end position="395"/>
    </location>
</feature>
<evidence type="ECO:0000256" key="2">
    <source>
        <dbReference type="SAM" id="Phobius"/>
    </source>
</evidence>
<feature type="region of interest" description="Disordered" evidence="1">
    <location>
        <begin position="1"/>
        <end position="94"/>
    </location>
</feature>
<feature type="region of interest" description="Disordered" evidence="1">
    <location>
        <begin position="178"/>
        <end position="203"/>
    </location>
</feature>
<keyword evidence="4" id="KW-1185">Reference proteome</keyword>
<proteinExistence type="predicted"/>
<name>A0AA40F5F6_9PEZI</name>
<keyword evidence="2" id="KW-1133">Transmembrane helix</keyword>
<evidence type="ECO:0000313" key="4">
    <source>
        <dbReference type="Proteomes" id="UP001172155"/>
    </source>
</evidence>
<keyword evidence="2" id="KW-0472">Membrane</keyword>
<dbReference type="Pfam" id="PF11885">
    <property type="entry name" value="DUF3405"/>
    <property type="match status" value="1"/>
</dbReference>
<feature type="region of interest" description="Disordered" evidence="1">
    <location>
        <begin position="593"/>
        <end position="621"/>
    </location>
</feature>
<dbReference type="PANTHER" id="PTHR36205:SF1">
    <property type="entry name" value="MAJOR FACILITATOR SUPERFAMILY TRANSPORTER"/>
    <property type="match status" value="1"/>
</dbReference>
<evidence type="ECO:0000313" key="3">
    <source>
        <dbReference type="EMBL" id="KAK0751538.1"/>
    </source>
</evidence>
<dbReference type="InterPro" id="IPR021822">
    <property type="entry name" value="DUF3405"/>
</dbReference>
<feature type="region of interest" description="Disordered" evidence="1">
    <location>
        <begin position="366"/>
        <end position="395"/>
    </location>
</feature>